<protein>
    <recommendedName>
        <fullName evidence="3">DNA methylase N-4/N-6 domain-containing protein</fullName>
    </recommendedName>
</protein>
<name>A0A432MQM6_9BACT</name>
<dbReference type="Gene3D" id="3.40.50.150">
    <property type="entry name" value="Vaccinia Virus protein VP39"/>
    <property type="match status" value="1"/>
</dbReference>
<evidence type="ECO:0008006" key="3">
    <source>
        <dbReference type="Google" id="ProtNLM"/>
    </source>
</evidence>
<gene>
    <name evidence="1" type="ORF">TsocGM_01355</name>
</gene>
<comment type="caution">
    <text evidence="1">The sequence shown here is derived from an EMBL/GenBank/DDBJ whole genome shotgun (WGS) entry which is preliminary data.</text>
</comment>
<dbReference type="RefSeq" id="WP_126723523.1">
    <property type="nucleotide sequence ID" value="NZ_RYZH01000002.1"/>
</dbReference>
<dbReference type="OrthoDB" id="256730at2"/>
<dbReference type="PRINTS" id="PR00507">
    <property type="entry name" value="N12N6MTFRASE"/>
</dbReference>
<dbReference type="SUPFAM" id="SSF53335">
    <property type="entry name" value="S-adenosyl-L-methionine-dependent methyltransferases"/>
    <property type="match status" value="1"/>
</dbReference>
<evidence type="ECO:0000313" key="2">
    <source>
        <dbReference type="Proteomes" id="UP000280296"/>
    </source>
</evidence>
<accession>A0A432MQM6</accession>
<proteinExistence type="predicted"/>
<dbReference type="InterPro" id="IPR029063">
    <property type="entry name" value="SAM-dependent_MTases_sf"/>
</dbReference>
<dbReference type="EMBL" id="RYZH01000002">
    <property type="protein sequence ID" value="RUL89447.1"/>
    <property type="molecule type" value="Genomic_DNA"/>
</dbReference>
<reference evidence="1 2" key="2">
    <citation type="submission" date="2019-01" db="EMBL/GenBank/DDBJ databases">
        <title>Tautonia sociabilis, a novel thermotolerant planctomycete of Isosphaeraceae family, isolated from a 4000 m deep subterranean habitat.</title>
        <authorList>
            <person name="Kovaleva O.L."/>
            <person name="Elcheninov A.G."/>
            <person name="Van Heerden E."/>
            <person name="Toshchakov S.V."/>
            <person name="Novikov A."/>
            <person name="Bonch-Osmolovskaya E.A."/>
            <person name="Kublanov I.V."/>
        </authorList>
    </citation>
    <scope>NUCLEOTIDE SEQUENCE [LARGE SCALE GENOMIC DNA]</scope>
    <source>
        <strain evidence="1 2">GM2012</strain>
    </source>
</reference>
<evidence type="ECO:0000313" key="1">
    <source>
        <dbReference type="EMBL" id="RUL89447.1"/>
    </source>
</evidence>
<dbReference type="AlphaFoldDB" id="A0A432MQM6"/>
<organism evidence="1 2">
    <name type="scientific">Tautonia sociabilis</name>
    <dbReference type="NCBI Taxonomy" id="2080755"/>
    <lineage>
        <taxon>Bacteria</taxon>
        <taxon>Pseudomonadati</taxon>
        <taxon>Planctomycetota</taxon>
        <taxon>Planctomycetia</taxon>
        <taxon>Isosphaerales</taxon>
        <taxon>Isosphaeraceae</taxon>
        <taxon>Tautonia</taxon>
    </lineage>
</organism>
<keyword evidence="2" id="KW-1185">Reference proteome</keyword>
<reference evidence="1 2" key="1">
    <citation type="submission" date="2018-12" db="EMBL/GenBank/DDBJ databases">
        <authorList>
            <person name="Toschakov S.V."/>
        </authorList>
    </citation>
    <scope>NUCLEOTIDE SEQUENCE [LARGE SCALE GENOMIC DNA]</scope>
    <source>
        <strain evidence="1 2">GM2012</strain>
    </source>
</reference>
<dbReference type="Proteomes" id="UP000280296">
    <property type="component" value="Unassembled WGS sequence"/>
</dbReference>
<sequence>MSTAIINPFYAARISRNHRIRRDEPTQPVYARLPMAPRNASPVPHLTSLYHFHRAGEYGDRKWPGNCGGNLIKDLLRYFRPGLVFDPMTGSGTARDVCREIGVPCISFDIHEGFDACDPRQSPAAESFDFIWAHPPYWRQKLYADDPRDLSRSPTLEDFLRRYGQFIRNSARALKPGGKLAILMGDYSDRDAGYVPLVYHTKRLAFAAGLAQHCTDIIRFSHGASSSKKVYRSSFIPGLHDVCMIFEKTR</sequence>